<evidence type="ECO:0000313" key="2">
    <source>
        <dbReference type="Proteomes" id="UP001145114"/>
    </source>
</evidence>
<sequence>MPELSSYVGTKVLIITNDGRVIVGTLSGFDYSTNVIVEKCQERIFSTDEPVEVVELGLYLIRGDDISVIGRIDGEKDAALDLEKLRGHSIKCIKS</sequence>
<keyword evidence="2" id="KW-1185">Reference proteome</keyword>
<gene>
    <name evidence="1" type="ORF">EV182_003585</name>
</gene>
<protein>
    <submittedName>
        <fullName evidence="1">Uncharacterized protein</fullName>
    </submittedName>
</protein>
<dbReference type="EMBL" id="JAMZIH010000954">
    <property type="protein sequence ID" value="KAJ1678666.1"/>
    <property type="molecule type" value="Genomic_DNA"/>
</dbReference>
<name>A0ACC1HQV3_9FUNG</name>
<reference evidence="1" key="1">
    <citation type="submission" date="2022-06" db="EMBL/GenBank/DDBJ databases">
        <title>Phylogenomic reconstructions and comparative analyses of Kickxellomycotina fungi.</title>
        <authorList>
            <person name="Reynolds N.K."/>
            <person name="Stajich J.E."/>
            <person name="Barry K."/>
            <person name="Grigoriev I.V."/>
            <person name="Crous P."/>
            <person name="Smith M.E."/>
        </authorList>
    </citation>
    <scope>NUCLEOTIDE SEQUENCE</scope>
    <source>
        <strain evidence="1">RSA 2271</strain>
    </source>
</reference>
<proteinExistence type="predicted"/>
<evidence type="ECO:0000313" key="1">
    <source>
        <dbReference type="EMBL" id="KAJ1678666.1"/>
    </source>
</evidence>
<dbReference type="Proteomes" id="UP001145114">
    <property type="component" value="Unassembled WGS sequence"/>
</dbReference>
<accession>A0ACC1HQV3</accession>
<comment type="caution">
    <text evidence="1">The sequence shown here is derived from an EMBL/GenBank/DDBJ whole genome shotgun (WGS) entry which is preliminary data.</text>
</comment>
<organism evidence="1 2">
    <name type="scientific">Spiromyces aspiralis</name>
    <dbReference type="NCBI Taxonomy" id="68401"/>
    <lineage>
        <taxon>Eukaryota</taxon>
        <taxon>Fungi</taxon>
        <taxon>Fungi incertae sedis</taxon>
        <taxon>Zoopagomycota</taxon>
        <taxon>Kickxellomycotina</taxon>
        <taxon>Kickxellomycetes</taxon>
        <taxon>Kickxellales</taxon>
        <taxon>Kickxellaceae</taxon>
        <taxon>Spiromyces</taxon>
    </lineage>
</organism>